<evidence type="ECO:0000259" key="6">
    <source>
        <dbReference type="Pfam" id="PF08409"/>
    </source>
</evidence>
<dbReference type="PANTHER" id="PTHR44227:SF3">
    <property type="entry name" value="PROTEIN O-MANNOSYL-TRANSFERASE TMTC4"/>
    <property type="match status" value="1"/>
</dbReference>
<keyword evidence="3 5" id="KW-0472">Membrane</keyword>
<evidence type="ECO:0000256" key="3">
    <source>
        <dbReference type="ARBA" id="ARBA00023136"/>
    </source>
</evidence>
<feature type="transmembrane region" description="Helical" evidence="5">
    <location>
        <begin position="170"/>
        <end position="187"/>
    </location>
</feature>
<accession>A0A9N8DJP7</accession>
<dbReference type="EMBL" id="CAICTM010000189">
    <property type="protein sequence ID" value="CAB9504243.1"/>
    <property type="molecule type" value="Genomic_DNA"/>
</dbReference>
<feature type="transmembrane region" description="Helical" evidence="5">
    <location>
        <begin position="425"/>
        <end position="447"/>
    </location>
</feature>
<keyword evidence="5" id="KW-1133">Transmembrane helix</keyword>
<name>A0A9N8DJP7_9STRA</name>
<keyword evidence="5" id="KW-0812">Transmembrane</keyword>
<dbReference type="AlphaFoldDB" id="A0A9N8DJP7"/>
<feature type="region of interest" description="Disordered" evidence="4">
    <location>
        <begin position="735"/>
        <end position="797"/>
    </location>
</feature>
<dbReference type="GO" id="GO:0005783">
    <property type="term" value="C:endoplasmic reticulum"/>
    <property type="evidence" value="ECO:0007669"/>
    <property type="project" value="TreeGrafter"/>
</dbReference>
<feature type="domain" description="DUF1736" evidence="6">
    <location>
        <begin position="325"/>
        <end position="396"/>
    </location>
</feature>
<comment type="caution">
    <text evidence="7">The sequence shown here is derived from an EMBL/GenBank/DDBJ whole genome shotgun (WGS) entry which is preliminary data.</text>
</comment>
<feature type="transmembrane region" description="Helical" evidence="5">
    <location>
        <begin position="453"/>
        <end position="473"/>
    </location>
</feature>
<evidence type="ECO:0000313" key="8">
    <source>
        <dbReference type="Proteomes" id="UP001153069"/>
    </source>
</evidence>
<dbReference type="InterPro" id="IPR052346">
    <property type="entry name" value="O-mannosyl-transferase_TMTC"/>
</dbReference>
<proteinExistence type="predicted"/>
<dbReference type="InterPro" id="IPR013618">
    <property type="entry name" value="TMTC_DUF1736"/>
</dbReference>
<sequence length="922" mass="105187">MSASKAFKITSITSWRRPILWTTAIIAILAYWDERALNGVFIYDDVASITNNDVVMLKVPWYEAFTRDFWGQHMVHPASHKSYRPITTLTLTWNMILSYVIGTAGAPDHTYYFHVVNVVLHGINTGLIAEAAAIVLGDGSLAPSIIAGVLFGIHPVHAEAVSNITSRGELLMTLFFLLAFLFYVNHIPRPPTTQTATISKDKDDNNAKEKSPNKTSKKSNKAIKAVQAEPAKSTWDKVNAAWNFVCVYVLPFLFMALSLFSKEQGVTTLCSLVAFDFIRNHDSVQSFLSNMREGEAYSWNFVKRTVVLALQTISMAALRYWLNGESSPDFVHEQNPPGFSEDRFTRIFSVNWVYVLYLRDMVFPAYLAPDWSGLGIPLIESMSDNRAWLVILLWAISLGSVYSLLVGSSPKASKQSKEIRQVGLIAFYAFLFLPFLLSSNLLVTTGLCKADRVIYLPLFGYCLIQGLIFKLLSSAFRPKDDGEESVGLMVLYTFFAIQFSFFGLKVHERNLAWADEYTLWTRAAQVNPRSLHTLSNAGKVLAKNDEYVEAERLLRPCGDVRTNNGNPNDTFLYTVALAKLDRCEESFRLIDDAIEFIHEEREKGGIRYDAKMSFHAQSSLIVSRAFCTEDIFEKGRIMQQALTIDPNNDFAQHQYKNYLETLHRMHQQMQMGNPQLEQQISMARQEMQRRGMSEEAITMAIQEKLNDQQKLMEQMQEQQQRGKPQGQAEMLAMQQEMMRRSKERQEQKPKQQQRQREKKPQPRHTQGKDIPQNLGTPTQAEKMPPNLAMPPIEEFDNGELDGMFFKEEPLEVKEEQVKEEPVKKPRPRTSHGFKVPQQKKPNEPKKAQKEMPKEGKATKVPKETAKDRETPAPKEPQVHAPPDIINPATLTRAYDKRYEYNLGLPPIEEFENGGFERMFLKK</sequence>
<gene>
    <name evidence="7" type="ORF">SEMRO_190_G081900.1</name>
</gene>
<feature type="compositionally biased region" description="Basic and acidic residues" evidence="4">
    <location>
        <begin position="810"/>
        <end position="823"/>
    </location>
</feature>
<feature type="compositionally biased region" description="Basic and acidic residues" evidence="4">
    <location>
        <begin position="840"/>
        <end position="872"/>
    </location>
</feature>
<feature type="region of interest" description="Disordered" evidence="4">
    <location>
        <begin position="709"/>
        <end position="728"/>
    </location>
</feature>
<keyword evidence="1" id="KW-0677">Repeat</keyword>
<feature type="compositionally biased region" description="Basic and acidic residues" evidence="4">
    <location>
        <begin position="737"/>
        <end position="760"/>
    </location>
</feature>
<keyword evidence="8" id="KW-1185">Reference proteome</keyword>
<dbReference type="OrthoDB" id="66906at2759"/>
<dbReference type="Pfam" id="PF08409">
    <property type="entry name" value="TMTC_DUF1736"/>
    <property type="match status" value="1"/>
</dbReference>
<feature type="transmembrane region" description="Helical" evidence="5">
    <location>
        <begin position="240"/>
        <end position="260"/>
    </location>
</feature>
<feature type="region of interest" description="Disordered" evidence="4">
    <location>
        <begin position="193"/>
        <end position="223"/>
    </location>
</feature>
<feature type="compositionally biased region" description="Basic and acidic residues" evidence="4">
    <location>
        <begin position="199"/>
        <end position="212"/>
    </location>
</feature>
<dbReference type="GO" id="GO:0000030">
    <property type="term" value="F:mannosyltransferase activity"/>
    <property type="evidence" value="ECO:0007669"/>
    <property type="project" value="TreeGrafter"/>
</dbReference>
<dbReference type="InterPro" id="IPR011990">
    <property type="entry name" value="TPR-like_helical_dom_sf"/>
</dbReference>
<keyword evidence="2" id="KW-0802">TPR repeat</keyword>
<dbReference type="GO" id="GO:0030968">
    <property type="term" value="P:endoplasmic reticulum unfolded protein response"/>
    <property type="evidence" value="ECO:0007669"/>
    <property type="project" value="TreeGrafter"/>
</dbReference>
<evidence type="ECO:0000256" key="5">
    <source>
        <dbReference type="SAM" id="Phobius"/>
    </source>
</evidence>
<organism evidence="7 8">
    <name type="scientific">Seminavis robusta</name>
    <dbReference type="NCBI Taxonomy" id="568900"/>
    <lineage>
        <taxon>Eukaryota</taxon>
        <taxon>Sar</taxon>
        <taxon>Stramenopiles</taxon>
        <taxon>Ochrophyta</taxon>
        <taxon>Bacillariophyta</taxon>
        <taxon>Bacillariophyceae</taxon>
        <taxon>Bacillariophycidae</taxon>
        <taxon>Naviculales</taxon>
        <taxon>Naviculaceae</taxon>
        <taxon>Seminavis</taxon>
    </lineage>
</organism>
<reference evidence="7" key="1">
    <citation type="submission" date="2020-06" db="EMBL/GenBank/DDBJ databases">
        <authorList>
            <consortium name="Plant Systems Biology data submission"/>
        </authorList>
    </citation>
    <scope>NUCLEOTIDE SEQUENCE</scope>
    <source>
        <strain evidence="7">D6</strain>
    </source>
</reference>
<dbReference type="Proteomes" id="UP001153069">
    <property type="component" value="Unassembled WGS sequence"/>
</dbReference>
<dbReference type="GO" id="GO:0035269">
    <property type="term" value="P:protein O-linked glycosylation via mannose"/>
    <property type="evidence" value="ECO:0007669"/>
    <property type="project" value="TreeGrafter"/>
</dbReference>
<evidence type="ECO:0000256" key="2">
    <source>
        <dbReference type="ARBA" id="ARBA00022803"/>
    </source>
</evidence>
<protein>
    <submittedName>
        <fullName evidence="7">And TPR repeat-containing protein 2</fullName>
    </submittedName>
</protein>
<feature type="region of interest" description="Disordered" evidence="4">
    <location>
        <begin position="810"/>
        <end position="888"/>
    </location>
</feature>
<evidence type="ECO:0000256" key="1">
    <source>
        <dbReference type="ARBA" id="ARBA00022737"/>
    </source>
</evidence>
<evidence type="ECO:0000256" key="4">
    <source>
        <dbReference type="SAM" id="MobiDB-lite"/>
    </source>
</evidence>
<evidence type="ECO:0000313" key="7">
    <source>
        <dbReference type="EMBL" id="CAB9504243.1"/>
    </source>
</evidence>
<dbReference type="Gene3D" id="1.25.40.10">
    <property type="entry name" value="Tetratricopeptide repeat domain"/>
    <property type="match status" value="1"/>
</dbReference>
<feature type="transmembrane region" description="Helical" evidence="5">
    <location>
        <begin position="485"/>
        <end position="504"/>
    </location>
</feature>
<dbReference type="PANTHER" id="PTHR44227">
    <property type="match status" value="1"/>
</dbReference>
<feature type="transmembrane region" description="Helical" evidence="5">
    <location>
        <begin position="387"/>
        <end position="405"/>
    </location>
</feature>